<feature type="domain" description="Disease resistance protein winged helix" evidence="10">
    <location>
        <begin position="440"/>
        <end position="507"/>
    </location>
</feature>
<dbReference type="PRINTS" id="PR00364">
    <property type="entry name" value="DISEASERSIST"/>
</dbReference>
<dbReference type="PANTHER" id="PTHR36766:SF51">
    <property type="entry name" value="DISEASE RESISTANCE RPP13-LIKE PROTEIN 1"/>
    <property type="match status" value="1"/>
</dbReference>
<evidence type="ECO:0000313" key="12">
    <source>
        <dbReference type="EMBL" id="KAH7574712.1"/>
    </source>
</evidence>
<feature type="domain" description="R13L1/DRL21-like LRR repeat region" evidence="11">
    <location>
        <begin position="673"/>
        <end position="800"/>
    </location>
</feature>
<evidence type="ECO:0000256" key="2">
    <source>
        <dbReference type="ARBA" id="ARBA00022737"/>
    </source>
</evidence>
<dbReference type="Pfam" id="PF00931">
    <property type="entry name" value="NB-ARC"/>
    <property type="match status" value="1"/>
</dbReference>
<dbReference type="InterPro" id="IPR056789">
    <property type="entry name" value="LRR_R13L1-DRL21"/>
</dbReference>
<dbReference type="Gene3D" id="1.10.10.10">
    <property type="entry name" value="Winged helix-like DNA-binding domain superfamily/Winged helix DNA-binding domain"/>
    <property type="match status" value="1"/>
</dbReference>
<feature type="domain" description="NB-ARC" evidence="7">
    <location>
        <begin position="202"/>
        <end position="356"/>
    </location>
</feature>
<dbReference type="SUPFAM" id="SSF54791">
    <property type="entry name" value="Eukaryotic type KH-domain (KH-domain type I)"/>
    <property type="match status" value="1"/>
</dbReference>
<evidence type="ECO:0000259" key="9">
    <source>
        <dbReference type="Pfam" id="PF23247"/>
    </source>
</evidence>
<dbReference type="Pfam" id="PF23247">
    <property type="entry name" value="LRR_RPS2"/>
    <property type="match status" value="1"/>
</dbReference>
<accession>A0ABQ8IDJ0</accession>
<dbReference type="SUPFAM" id="SSF52540">
    <property type="entry name" value="P-loop containing nucleoside triphosphate hydrolases"/>
    <property type="match status" value="1"/>
</dbReference>
<sequence length="1699" mass="192541">MAVGELFLSAFLQVLFDRLASRELLEFLRQEGLHKKLQKWENTLRMVQAVLGDAEEKQLTDWAVKMWLDDLRDLAYDVEDILDEFATEALSRKLKMDHASSSKVRILIPASLSKWSPSAVKFSVHMRSQIKDISSRLEDLCKQRNDLGLQMNAGGVSTARQQRPLPSSSVPHEPAVYGRDGDKANLLEMVLRDEPETDAVSNFRVVSIVAMGGVGKTTLAREVYNDKAVEVFNPRVWVCVSDEFDVLGISKAILESITRSPCNLNSLNEVQVQLKNQVAGKQFLLVLDDLWNEDYGSWEILKSPFLAGAKGSKMIVTTRLEDVALIVGRKIDCYKLKLLSNDDCWSVFKKHAFESEDMGARQSSESTRLKVVEKCRGLPLAARTLGGLLRCKERDDEWEHILNSEIWNLSDANGVLPVLRLSYHHLPSHLKRCFAYCAVLPKDYEFEEKEVVFLWMAEGLIQSSNDNKQPDDLGGEYFRDLLSRSIFQRSISSNTKFIMHDLVNDLAQSVSGDTCFRLDGSSKLNWQSKRLERSRHSSYICSFCNGKDKFKAFNEADRIRTFLPIFSERKHRWGPGHIYITSYVVLDLLPRLKKLRMLSLENYYITELPNSLGDLRHLRRLKKLPSDMMNLINLCHLDITSVYLKEMPRGIKDLKNLRTLSNFVVGKKSGSDLNDLKYLKFLNGELHISRLENATNLQDGKEAVLGDKNGLKVLHLEWGSQFDESRNEEAEENVLGTLRPHENLTELSVKFYGGRRFPSWVGDPLFSNMMVLRLENCQNSPFLPSVGLLSSLKELVIKGMPNLKGISSEIYGGGSCSFQSLEILCFEDLQEWEFWNPMEENDQNVVRFPRLRKLAIVKCSKLSGRLPNHLPSLEKLVVRECEQLTVSVSSLPMLCELEINGCKGLTCGSMMKYESLKSMTLSHFSEFRNWLRQGFQKVEYLKIAGCEELVNLWQNEICLEQPPKGLNSFTSLTELYIEGCPSLTFIAPGHLPLSVKQLKIKNCDKLQYLVDDREDTCTSSSSSSSIHLQNINSSSISLLEKLSITHCSSLTCIFSKGQFPASLKLLEIKHCSELTMLSPRAQLPEALEVLRIELCPKLESIAERFLHNTSLKRIELWYCEKLKSIPEGLHNLSHLNDIYIYYCPSLVSFPEGGLPKTNLDLLYINNCEKLRALPNHINSVQGLYIIECPSVTSFPQEGFPTNLKALTIGGLNINKPLVEWGLHNLSSLRFLEIYECPEVESFPQEEIGMMLPPSLQRLIIRSFPKLKYLFPIGFQNLTSLKFLRIAGCPNLTSFPDIGLPSSLLRLYIVDCPLLKKQCKRNKGREWSKIAHIPYVKIDGTFIYDSESTSQFYTSLLALELEPLNFMVLHGSWLKDCRHFGILVGSSSGQLHLSAAPISSNVVWDDNVQISGLMQPASTQNWLSSQSGSSGLIVKRAIRLDIPIDQYPNYNFVGRLLGPRVYIPEEIMRAKPGYEHLNEHLHILVEAELPVEIVDARLMQAREILEELLKPVVSNLIPYPLCATATATCNSPQLFDDIFTLKKPFPSWTKHLKDVMKASFRNFEGLLLVLVVTLEASTECYVPRKMKNIVKDPLQKVIMTSLNPIGNSNFHGKQCSLTCSAWKVLPCLILFFLSDTSLGLKRSKMKRNCPSPEVLLTSKIFSLSANAFNFHEGTGTSLPCLYMKCVKLSSVCRRFSDDVL</sequence>
<dbReference type="PANTHER" id="PTHR36766">
    <property type="entry name" value="PLANT BROAD-SPECTRUM MILDEW RESISTANCE PROTEIN RPW8"/>
    <property type="match status" value="1"/>
</dbReference>
<dbReference type="EMBL" id="JAFEMO010000003">
    <property type="protein sequence ID" value="KAH7574712.1"/>
    <property type="molecule type" value="Genomic_DNA"/>
</dbReference>
<feature type="domain" description="Disease resistance N-terminal" evidence="8">
    <location>
        <begin position="7"/>
        <end position="99"/>
    </location>
</feature>
<dbReference type="InterPro" id="IPR041118">
    <property type="entry name" value="Rx_N"/>
</dbReference>
<dbReference type="Gene3D" id="3.40.50.300">
    <property type="entry name" value="P-loop containing nucleotide triphosphate hydrolases"/>
    <property type="match status" value="1"/>
</dbReference>
<feature type="compositionally biased region" description="Polar residues" evidence="6">
    <location>
        <begin position="158"/>
        <end position="170"/>
    </location>
</feature>
<keyword evidence="4" id="KW-0611">Plant defense</keyword>
<dbReference type="InterPro" id="IPR032675">
    <property type="entry name" value="LRR_dom_sf"/>
</dbReference>
<keyword evidence="5" id="KW-0067">ATP-binding</keyword>
<evidence type="ECO:0000256" key="5">
    <source>
        <dbReference type="ARBA" id="ARBA00022840"/>
    </source>
</evidence>
<evidence type="ECO:0000256" key="6">
    <source>
        <dbReference type="SAM" id="MobiDB-lite"/>
    </source>
</evidence>
<dbReference type="InterPro" id="IPR038005">
    <property type="entry name" value="RX-like_CC"/>
</dbReference>
<dbReference type="InterPro" id="IPR002182">
    <property type="entry name" value="NB-ARC"/>
</dbReference>
<comment type="caution">
    <text evidence="12">The sequence shown here is derived from an EMBL/GenBank/DDBJ whole genome shotgun (WGS) entry which is preliminary data.</text>
</comment>
<dbReference type="SUPFAM" id="SSF52058">
    <property type="entry name" value="L domain-like"/>
    <property type="match status" value="2"/>
</dbReference>
<dbReference type="InterPro" id="IPR057135">
    <property type="entry name" value="At4g27190-like_LRR"/>
</dbReference>
<organism evidence="12 13">
    <name type="scientific">Xanthoceras sorbifolium</name>
    <dbReference type="NCBI Taxonomy" id="99658"/>
    <lineage>
        <taxon>Eukaryota</taxon>
        <taxon>Viridiplantae</taxon>
        <taxon>Streptophyta</taxon>
        <taxon>Embryophyta</taxon>
        <taxon>Tracheophyta</taxon>
        <taxon>Spermatophyta</taxon>
        <taxon>Magnoliopsida</taxon>
        <taxon>eudicotyledons</taxon>
        <taxon>Gunneridae</taxon>
        <taxon>Pentapetalae</taxon>
        <taxon>rosids</taxon>
        <taxon>malvids</taxon>
        <taxon>Sapindales</taxon>
        <taxon>Sapindaceae</taxon>
        <taxon>Xanthoceroideae</taxon>
        <taxon>Xanthoceras</taxon>
    </lineage>
</organism>
<dbReference type="InterPro" id="IPR058922">
    <property type="entry name" value="WHD_DRP"/>
</dbReference>
<evidence type="ECO:0000259" key="8">
    <source>
        <dbReference type="Pfam" id="PF18052"/>
    </source>
</evidence>
<dbReference type="Pfam" id="PF25019">
    <property type="entry name" value="LRR_R13L1-DRL21"/>
    <property type="match status" value="1"/>
</dbReference>
<dbReference type="InterPro" id="IPR042197">
    <property type="entry name" value="Apaf_helical"/>
</dbReference>
<dbReference type="Gene3D" id="3.80.10.10">
    <property type="entry name" value="Ribonuclease Inhibitor"/>
    <property type="match status" value="3"/>
</dbReference>
<dbReference type="InterPro" id="IPR036388">
    <property type="entry name" value="WH-like_DNA-bd_sf"/>
</dbReference>
<dbReference type="Proteomes" id="UP000827721">
    <property type="component" value="Unassembled WGS sequence"/>
</dbReference>
<feature type="domain" description="Disease resistance protein At4g27190-like leucine-rich repeats" evidence="9">
    <location>
        <begin position="955"/>
        <end position="1095"/>
    </location>
</feature>
<dbReference type="Gene3D" id="3.30.1370.10">
    <property type="entry name" value="K Homology domain, type 1"/>
    <property type="match status" value="2"/>
</dbReference>
<dbReference type="Gene3D" id="1.10.8.430">
    <property type="entry name" value="Helical domain of apoptotic protease-activating factors"/>
    <property type="match status" value="1"/>
</dbReference>
<dbReference type="Gene3D" id="1.20.5.4130">
    <property type="match status" value="1"/>
</dbReference>
<keyword evidence="13" id="KW-1185">Reference proteome</keyword>
<evidence type="ECO:0000313" key="13">
    <source>
        <dbReference type="Proteomes" id="UP000827721"/>
    </source>
</evidence>
<keyword evidence="3" id="KW-0547">Nucleotide-binding</keyword>
<dbReference type="CDD" id="cd14798">
    <property type="entry name" value="RX-CC_like"/>
    <property type="match status" value="1"/>
</dbReference>
<keyword evidence="1" id="KW-0433">Leucine-rich repeat</keyword>
<feature type="region of interest" description="Disordered" evidence="6">
    <location>
        <begin position="157"/>
        <end position="176"/>
    </location>
</feature>
<keyword evidence="2" id="KW-0677">Repeat</keyword>
<evidence type="ECO:0000256" key="1">
    <source>
        <dbReference type="ARBA" id="ARBA00022614"/>
    </source>
</evidence>
<dbReference type="InterPro" id="IPR027417">
    <property type="entry name" value="P-loop_NTPase"/>
</dbReference>
<evidence type="ECO:0008006" key="14">
    <source>
        <dbReference type="Google" id="ProtNLM"/>
    </source>
</evidence>
<protein>
    <recommendedName>
        <fullName evidence="14">Disease resistance RPP13-like protein 1</fullName>
    </recommendedName>
</protein>
<name>A0ABQ8IDJ0_9ROSI</name>
<reference evidence="12 13" key="1">
    <citation type="submission" date="2021-02" db="EMBL/GenBank/DDBJ databases">
        <title>Plant Genome Project.</title>
        <authorList>
            <person name="Zhang R.-G."/>
        </authorList>
    </citation>
    <scope>NUCLEOTIDE SEQUENCE [LARGE SCALE GENOMIC DNA]</scope>
    <source>
        <tissue evidence="12">Leaves</tissue>
    </source>
</reference>
<dbReference type="InterPro" id="IPR036612">
    <property type="entry name" value="KH_dom_type_1_sf"/>
</dbReference>
<dbReference type="Pfam" id="PF18052">
    <property type="entry name" value="Rx_N"/>
    <property type="match status" value="1"/>
</dbReference>
<evidence type="ECO:0000256" key="4">
    <source>
        <dbReference type="ARBA" id="ARBA00022821"/>
    </source>
</evidence>
<dbReference type="Pfam" id="PF23559">
    <property type="entry name" value="WHD_DRP"/>
    <property type="match status" value="1"/>
</dbReference>
<gene>
    <name evidence="12" type="ORF">JRO89_XS03G0333800</name>
</gene>
<evidence type="ECO:0000259" key="11">
    <source>
        <dbReference type="Pfam" id="PF25019"/>
    </source>
</evidence>
<evidence type="ECO:0000259" key="10">
    <source>
        <dbReference type="Pfam" id="PF23559"/>
    </source>
</evidence>
<evidence type="ECO:0000256" key="3">
    <source>
        <dbReference type="ARBA" id="ARBA00022741"/>
    </source>
</evidence>
<proteinExistence type="predicted"/>
<evidence type="ECO:0000259" key="7">
    <source>
        <dbReference type="Pfam" id="PF00931"/>
    </source>
</evidence>